<protein>
    <submittedName>
        <fullName evidence="6">Metal-binding domain-containing protein</fullName>
    </submittedName>
</protein>
<evidence type="ECO:0000256" key="1">
    <source>
        <dbReference type="ARBA" id="ARBA00004418"/>
    </source>
</evidence>
<feature type="signal peptide" evidence="5">
    <location>
        <begin position="1"/>
        <end position="23"/>
    </location>
</feature>
<keyword evidence="4" id="KW-0574">Periplasm</keyword>
<dbReference type="GO" id="GO:0030288">
    <property type="term" value="C:outer membrane-bounded periplasmic space"/>
    <property type="evidence" value="ECO:0007669"/>
    <property type="project" value="TreeGrafter"/>
</dbReference>
<dbReference type="InterPro" id="IPR025961">
    <property type="entry name" value="Metal_resist"/>
</dbReference>
<dbReference type="Gene3D" id="1.20.120.1490">
    <property type="match status" value="1"/>
</dbReference>
<comment type="subcellular location">
    <subcellularLocation>
        <location evidence="1">Periplasm</location>
    </subcellularLocation>
</comment>
<evidence type="ECO:0000256" key="2">
    <source>
        <dbReference type="ARBA" id="ARBA00008441"/>
    </source>
</evidence>
<reference evidence="6" key="1">
    <citation type="journal article" date="2021" name="Microb. Physiol.">
        <title>Proteogenomic Insights into the Physiology of Marine, Sulfate-Reducing, Filamentous Desulfonema limicola and Desulfonema magnum.</title>
        <authorList>
            <person name="Schnaars V."/>
            <person name="Wohlbrand L."/>
            <person name="Scheve S."/>
            <person name="Hinrichs C."/>
            <person name="Reinhardt R."/>
            <person name="Rabus R."/>
        </authorList>
    </citation>
    <scope>NUCLEOTIDE SEQUENCE</scope>
    <source>
        <strain evidence="6">4be13</strain>
    </source>
</reference>
<dbReference type="InterPro" id="IPR012899">
    <property type="entry name" value="LTXXQ"/>
</dbReference>
<comment type="similarity">
    <text evidence="2">Belongs to the CpxP/Spy family.</text>
</comment>
<evidence type="ECO:0000256" key="5">
    <source>
        <dbReference type="SAM" id="SignalP"/>
    </source>
</evidence>
<evidence type="ECO:0000256" key="3">
    <source>
        <dbReference type="ARBA" id="ARBA00022729"/>
    </source>
</evidence>
<dbReference type="AlphaFoldDB" id="A0A975BS71"/>
<organism evidence="6 7">
    <name type="scientific">Desulfonema magnum</name>
    <dbReference type="NCBI Taxonomy" id="45655"/>
    <lineage>
        <taxon>Bacteria</taxon>
        <taxon>Pseudomonadati</taxon>
        <taxon>Thermodesulfobacteriota</taxon>
        <taxon>Desulfobacteria</taxon>
        <taxon>Desulfobacterales</taxon>
        <taxon>Desulfococcaceae</taxon>
        <taxon>Desulfonema</taxon>
    </lineage>
</organism>
<name>A0A975BS71_9BACT</name>
<dbReference type="Pfam" id="PF13801">
    <property type="entry name" value="Metal_resist"/>
    <property type="match status" value="1"/>
</dbReference>
<dbReference type="EMBL" id="CP061800">
    <property type="protein sequence ID" value="QTA90467.1"/>
    <property type="molecule type" value="Genomic_DNA"/>
</dbReference>
<dbReference type="GO" id="GO:0051082">
    <property type="term" value="F:unfolded protein binding"/>
    <property type="evidence" value="ECO:0007669"/>
    <property type="project" value="TreeGrafter"/>
</dbReference>
<dbReference type="KEGG" id="dmm:dnm_065280"/>
<dbReference type="CDD" id="cd09916">
    <property type="entry name" value="CpxP_like"/>
    <property type="match status" value="1"/>
</dbReference>
<gene>
    <name evidence="6" type="ORF">dnm_065280</name>
</gene>
<evidence type="ECO:0000313" key="6">
    <source>
        <dbReference type="EMBL" id="QTA90467.1"/>
    </source>
</evidence>
<keyword evidence="7" id="KW-1185">Reference proteome</keyword>
<evidence type="ECO:0000313" key="7">
    <source>
        <dbReference type="Proteomes" id="UP000663722"/>
    </source>
</evidence>
<dbReference type="InterPro" id="IPR052211">
    <property type="entry name" value="Cpx_auxiliary_protein"/>
</dbReference>
<keyword evidence="3 5" id="KW-0732">Signal</keyword>
<dbReference type="PANTHER" id="PTHR38102">
    <property type="entry name" value="PERIPLASMIC CHAPERONE SPY"/>
    <property type="match status" value="1"/>
</dbReference>
<accession>A0A975BS71</accession>
<feature type="chain" id="PRO_5037662976" evidence="5">
    <location>
        <begin position="24"/>
        <end position="166"/>
    </location>
</feature>
<dbReference type="RefSeq" id="WP_207678659.1">
    <property type="nucleotide sequence ID" value="NZ_CP061800.1"/>
</dbReference>
<dbReference type="PANTHER" id="PTHR38102:SF1">
    <property type="entry name" value="PERIPLASMIC CHAPERONE SPY"/>
    <property type="match status" value="1"/>
</dbReference>
<sequence>MKAMKTLSMVLVLVMLFSGAAMAGKFGKHHHGFGMDGGFMGFRGLIRQLDLSEAQKTEVANVLTKYRDNIRNTADSLAETRGNMNTVMLTEEFNEANLREAFQKAASLQEDFFVLRAKIFSEIKPLLTPEQLELLKQKKAEMTEKMKARMNFRHSKFDAWLESHGE</sequence>
<evidence type="ECO:0000256" key="4">
    <source>
        <dbReference type="ARBA" id="ARBA00022764"/>
    </source>
</evidence>
<proteinExistence type="inferred from homology"/>
<dbReference type="Proteomes" id="UP000663722">
    <property type="component" value="Chromosome"/>
</dbReference>